<gene>
    <name evidence="3" type="ORF">K452DRAFT_256590</name>
</gene>
<feature type="compositionally biased region" description="Acidic residues" evidence="1">
    <location>
        <begin position="649"/>
        <end position="658"/>
    </location>
</feature>
<feature type="transmembrane region" description="Helical" evidence="2">
    <location>
        <begin position="111"/>
        <end position="131"/>
    </location>
</feature>
<keyword evidence="2" id="KW-0812">Transmembrane</keyword>
<dbReference type="Proteomes" id="UP000799438">
    <property type="component" value="Unassembled WGS sequence"/>
</dbReference>
<proteinExistence type="predicted"/>
<organism evidence="3 4">
    <name type="scientific">Aplosporella prunicola CBS 121167</name>
    <dbReference type="NCBI Taxonomy" id="1176127"/>
    <lineage>
        <taxon>Eukaryota</taxon>
        <taxon>Fungi</taxon>
        <taxon>Dikarya</taxon>
        <taxon>Ascomycota</taxon>
        <taxon>Pezizomycotina</taxon>
        <taxon>Dothideomycetes</taxon>
        <taxon>Dothideomycetes incertae sedis</taxon>
        <taxon>Botryosphaeriales</taxon>
        <taxon>Aplosporellaceae</taxon>
        <taxon>Aplosporella</taxon>
    </lineage>
</organism>
<sequence length="667" mass="73356">MQAFEDGVYTGSWTNWDRGRVRGATITLGKKNGQVLTAVLALFVTAAGTSFFRLACFAMHRALSSREPQDAVYHQRQAVLRNSATGASGVWKLVQVVWSWRFRGQNALARLFPSILCAALITSAFVVAGIFTSRISVAPGDKVLLAGVNCGIYYRPADDAVFLTLGLPYWSSVITASAGHAQQCFDVNSSSLSQNCATYYVKDALPYSKELDVECPFAEELCLNNGSAIRFDTGHLNSHSDFGVNAPPEDRVSYRQVLTCAPLTREGFTNDRVIPEDAGKNNETQYFYGSLTGQEKLNTTNLTWWSPREPIQEEGLSILRTEYGLSVVRHYGGYPDSEQPGNWLPLPELRHSDANTFLVAIEPHTVQFVQPVDDPVFSAHRRSTFSTGTYLADYTEGVVACRTQHQMCAGDAADGNCTPLTTQARILSALNTTFPRAAQYGSASSIFSLFTHVNLEVGDTIAGLKAAALHARRYLDSGVQGPLPPDQWQREVELWWRTALTVLQMSFTEQATGPGSEEYARSLFRRPETAGGAKRCVSQMVRSAEYTSFSTLGLGLVFGLGGLLVLLSWSVEPLVNRFQKNRRKNVYRRLEWAANGTLQLQRLAHEELGLGSWGGGAELVPTTQPGQKLALVRVADAKHPTLVSPDQASWEEDDDDGDKESQRSVIR</sequence>
<keyword evidence="4" id="KW-1185">Reference proteome</keyword>
<accession>A0A6A6B428</accession>
<feature type="transmembrane region" description="Helical" evidence="2">
    <location>
        <begin position="35"/>
        <end position="56"/>
    </location>
</feature>
<evidence type="ECO:0000313" key="3">
    <source>
        <dbReference type="EMBL" id="KAF2138368.1"/>
    </source>
</evidence>
<dbReference type="GeneID" id="54295902"/>
<dbReference type="RefSeq" id="XP_033394081.1">
    <property type="nucleotide sequence ID" value="XM_033538406.1"/>
</dbReference>
<dbReference type="EMBL" id="ML995497">
    <property type="protein sequence ID" value="KAF2138368.1"/>
    <property type="molecule type" value="Genomic_DNA"/>
</dbReference>
<keyword evidence="2" id="KW-0472">Membrane</keyword>
<feature type="transmembrane region" description="Helical" evidence="2">
    <location>
        <begin position="552"/>
        <end position="575"/>
    </location>
</feature>
<protein>
    <submittedName>
        <fullName evidence="3">Uncharacterized protein</fullName>
    </submittedName>
</protein>
<dbReference type="OrthoDB" id="3540210at2759"/>
<evidence type="ECO:0000313" key="4">
    <source>
        <dbReference type="Proteomes" id="UP000799438"/>
    </source>
</evidence>
<keyword evidence="2" id="KW-1133">Transmembrane helix</keyword>
<dbReference type="AlphaFoldDB" id="A0A6A6B428"/>
<reference evidence="3" key="1">
    <citation type="journal article" date="2020" name="Stud. Mycol.">
        <title>101 Dothideomycetes genomes: a test case for predicting lifestyles and emergence of pathogens.</title>
        <authorList>
            <person name="Haridas S."/>
            <person name="Albert R."/>
            <person name="Binder M."/>
            <person name="Bloem J."/>
            <person name="Labutti K."/>
            <person name="Salamov A."/>
            <person name="Andreopoulos B."/>
            <person name="Baker S."/>
            <person name="Barry K."/>
            <person name="Bills G."/>
            <person name="Bluhm B."/>
            <person name="Cannon C."/>
            <person name="Castanera R."/>
            <person name="Culley D."/>
            <person name="Daum C."/>
            <person name="Ezra D."/>
            <person name="Gonzalez J."/>
            <person name="Henrissat B."/>
            <person name="Kuo A."/>
            <person name="Liang C."/>
            <person name="Lipzen A."/>
            <person name="Lutzoni F."/>
            <person name="Magnuson J."/>
            <person name="Mondo S."/>
            <person name="Nolan M."/>
            <person name="Ohm R."/>
            <person name="Pangilinan J."/>
            <person name="Park H.-J."/>
            <person name="Ramirez L."/>
            <person name="Alfaro M."/>
            <person name="Sun H."/>
            <person name="Tritt A."/>
            <person name="Yoshinaga Y."/>
            <person name="Zwiers L.-H."/>
            <person name="Turgeon B."/>
            <person name="Goodwin S."/>
            <person name="Spatafora J."/>
            <person name="Crous P."/>
            <person name="Grigoriev I."/>
        </authorList>
    </citation>
    <scope>NUCLEOTIDE SEQUENCE</scope>
    <source>
        <strain evidence="3">CBS 121167</strain>
    </source>
</reference>
<feature type="region of interest" description="Disordered" evidence="1">
    <location>
        <begin position="640"/>
        <end position="667"/>
    </location>
</feature>
<evidence type="ECO:0000256" key="1">
    <source>
        <dbReference type="SAM" id="MobiDB-lite"/>
    </source>
</evidence>
<name>A0A6A6B428_9PEZI</name>
<evidence type="ECO:0000256" key="2">
    <source>
        <dbReference type="SAM" id="Phobius"/>
    </source>
</evidence>